<evidence type="ECO:0000313" key="2">
    <source>
        <dbReference type="Proteomes" id="UP001189429"/>
    </source>
</evidence>
<evidence type="ECO:0000313" key="1">
    <source>
        <dbReference type="EMBL" id="CAK0902315.1"/>
    </source>
</evidence>
<dbReference type="EMBL" id="CAUYUJ010021056">
    <property type="protein sequence ID" value="CAK0902315.1"/>
    <property type="molecule type" value="Genomic_DNA"/>
</dbReference>
<proteinExistence type="predicted"/>
<reference evidence="1" key="1">
    <citation type="submission" date="2023-10" db="EMBL/GenBank/DDBJ databases">
        <authorList>
            <person name="Chen Y."/>
            <person name="Shah S."/>
            <person name="Dougan E. K."/>
            <person name="Thang M."/>
            <person name="Chan C."/>
        </authorList>
    </citation>
    <scope>NUCLEOTIDE SEQUENCE [LARGE SCALE GENOMIC DNA]</scope>
</reference>
<sequence>MHGVGAALAQIGGRCPCALRAADAVGASDAGWRRRWWRASIHGLACWVVEASPVSAEVAGVGRLRPADVLGEALWVMGQYLAGVGCMHLYGATDVGYLGDVRVIVDYHSVC</sequence>
<dbReference type="Proteomes" id="UP001189429">
    <property type="component" value="Unassembled WGS sequence"/>
</dbReference>
<accession>A0ABN9XQU3</accession>
<keyword evidence="2" id="KW-1185">Reference proteome</keyword>
<comment type="caution">
    <text evidence="1">The sequence shown here is derived from an EMBL/GenBank/DDBJ whole genome shotgun (WGS) entry which is preliminary data.</text>
</comment>
<protein>
    <submittedName>
        <fullName evidence="1">Uncharacterized protein</fullName>
    </submittedName>
</protein>
<name>A0ABN9XQU3_9DINO</name>
<organism evidence="1 2">
    <name type="scientific">Prorocentrum cordatum</name>
    <dbReference type="NCBI Taxonomy" id="2364126"/>
    <lineage>
        <taxon>Eukaryota</taxon>
        <taxon>Sar</taxon>
        <taxon>Alveolata</taxon>
        <taxon>Dinophyceae</taxon>
        <taxon>Prorocentrales</taxon>
        <taxon>Prorocentraceae</taxon>
        <taxon>Prorocentrum</taxon>
    </lineage>
</organism>
<gene>
    <name evidence="1" type="ORF">PCOR1329_LOCUS78970</name>
</gene>